<evidence type="ECO:0000313" key="1">
    <source>
        <dbReference type="EMBL" id="GAA4539975.1"/>
    </source>
</evidence>
<reference evidence="2" key="1">
    <citation type="journal article" date="2019" name="Int. J. Syst. Evol. Microbiol.">
        <title>The Global Catalogue of Microorganisms (GCM) 10K type strain sequencing project: providing services to taxonomists for standard genome sequencing and annotation.</title>
        <authorList>
            <consortium name="The Broad Institute Genomics Platform"/>
            <consortium name="The Broad Institute Genome Sequencing Center for Infectious Disease"/>
            <person name="Wu L."/>
            <person name="Ma J."/>
        </authorList>
    </citation>
    <scope>NUCLEOTIDE SEQUENCE [LARGE SCALE GENOMIC DNA]</scope>
    <source>
        <strain evidence="2">JCM 17782</strain>
    </source>
</reference>
<keyword evidence="2" id="KW-1185">Reference proteome</keyword>
<proteinExistence type="predicted"/>
<protein>
    <recommendedName>
        <fullName evidence="3">Lipoprotein</fullName>
    </recommendedName>
</protein>
<dbReference type="EMBL" id="BAABGF010000030">
    <property type="protein sequence ID" value="GAA4539975.1"/>
    <property type="molecule type" value="Genomic_DNA"/>
</dbReference>
<accession>A0ABP8RJR9</accession>
<evidence type="ECO:0000313" key="2">
    <source>
        <dbReference type="Proteomes" id="UP001501417"/>
    </source>
</evidence>
<comment type="caution">
    <text evidence="1">The sequence shown here is derived from an EMBL/GenBank/DDBJ whole genome shotgun (WGS) entry which is preliminary data.</text>
</comment>
<dbReference type="Proteomes" id="UP001501417">
    <property type="component" value="Unassembled WGS sequence"/>
</dbReference>
<organism evidence="1 2">
    <name type="scientific">Mycobacterium paraffinicum</name>
    <dbReference type="NCBI Taxonomy" id="53378"/>
    <lineage>
        <taxon>Bacteria</taxon>
        <taxon>Bacillati</taxon>
        <taxon>Actinomycetota</taxon>
        <taxon>Actinomycetes</taxon>
        <taxon>Mycobacteriales</taxon>
        <taxon>Mycobacteriaceae</taxon>
        <taxon>Mycobacterium</taxon>
    </lineage>
</organism>
<evidence type="ECO:0008006" key="3">
    <source>
        <dbReference type="Google" id="ProtNLM"/>
    </source>
</evidence>
<sequence length="98" mass="10719">MAAPGAPEYRSYGRRMNVDYYLQKVPVESVRPGFSLAIDQGGDYRLFRVECTQMTQRSGQPVMFTLTSEAIDGGDPWVLECAAGTPVVRVLGVCKVAS</sequence>
<gene>
    <name evidence="1" type="ORF">GCM10023161_20120</name>
</gene>
<name>A0ABP8RJR9_9MYCO</name>